<evidence type="ECO:0000313" key="4">
    <source>
        <dbReference type="Proteomes" id="UP001050691"/>
    </source>
</evidence>
<evidence type="ECO:0000256" key="1">
    <source>
        <dbReference type="SAM" id="MobiDB-lite"/>
    </source>
</evidence>
<reference evidence="3" key="1">
    <citation type="submission" date="2021-10" db="EMBL/GenBank/DDBJ databases">
        <title>De novo Genome Assembly of Clathrus columnatus (Basidiomycota, Fungi) Using Illumina and Nanopore Sequence Data.</title>
        <authorList>
            <person name="Ogiso-Tanaka E."/>
            <person name="Itagaki H."/>
            <person name="Hosoya T."/>
            <person name="Hosaka K."/>
        </authorList>
    </citation>
    <scope>NUCLEOTIDE SEQUENCE</scope>
    <source>
        <strain evidence="3">MO-923</strain>
    </source>
</reference>
<keyword evidence="4" id="KW-1185">Reference proteome</keyword>
<comment type="caution">
    <text evidence="3">The sequence shown here is derived from an EMBL/GenBank/DDBJ whole genome shotgun (WGS) entry which is preliminary data.</text>
</comment>
<name>A0AAV5AMW7_9AGAM</name>
<gene>
    <name evidence="3" type="ORF">Clacol_008743</name>
</gene>
<accession>A0AAV5AMW7</accession>
<dbReference type="AlphaFoldDB" id="A0AAV5AMW7"/>
<dbReference type="EMBL" id="BPWL01000010">
    <property type="protein sequence ID" value="GJJ14479.1"/>
    <property type="molecule type" value="Genomic_DNA"/>
</dbReference>
<dbReference type="PANTHER" id="PTHR46929:SF3">
    <property type="entry name" value="MYB_SANT-LIKE DOMAIN-CONTAINING PROTEIN"/>
    <property type="match status" value="1"/>
</dbReference>
<feature type="region of interest" description="Disordered" evidence="1">
    <location>
        <begin position="146"/>
        <end position="200"/>
    </location>
</feature>
<sequence>MPPDKPDKDKETKDKVSWTAAQEATLVAVLLEQMKQGNQAESGWKPIVWTIVISALEKEHPASIPKQATHCKSRWQRLKSEYKQVKELREQSGFGWDAAKQTVTAEPEAHPKLSKWQTKSFPLFDDIATLIGDVVTTGQHVFHAKSTKPDSLESSDVDEDNNNPSFSNLNFGDIQAKTPKRRSSSIIGSQSSRKRQTRATGVEAIMSVSGAVESLAAALSLPDSNGSISQLEPSPLRRAKAFQIAEDEEGFSENEMAEVGILFEKSTSAADMYMAMRNKKTRQIWLQKRLEN</sequence>
<proteinExistence type="predicted"/>
<evidence type="ECO:0000259" key="2">
    <source>
        <dbReference type="Pfam" id="PF12776"/>
    </source>
</evidence>
<organism evidence="3 4">
    <name type="scientific">Clathrus columnatus</name>
    <dbReference type="NCBI Taxonomy" id="1419009"/>
    <lineage>
        <taxon>Eukaryota</taxon>
        <taxon>Fungi</taxon>
        <taxon>Dikarya</taxon>
        <taxon>Basidiomycota</taxon>
        <taxon>Agaricomycotina</taxon>
        <taxon>Agaricomycetes</taxon>
        <taxon>Phallomycetidae</taxon>
        <taxon>Phallales</taxon>
        <taxon>Clathraceae</taxon>
        <taxon>Clathrus</taxon>
    </lineage>
</organism>
<dbReference type="Pfam" id="PF12776">
    <property type="entry name" value="Myb_DNA-bind_3"/>
    <property type="match status" value="1"/>
</dbReference>
<evidence type="ECO:0000313" key="3">
    <source>
        <dbReference type="EMBL" id="GJJ14479.1"/>
    </source>
</evidence>
<dbReference type="InterPro" id="IPR024752">
    <property type="entry name" value="Myb/SANT-like_dom"/>
</dbReference>
<dbReference type="Proteomes" id="UP001050691">
    <property type="component" value="Unassembled WGS sequence"/>
</dbReference>
<dbReference type="PANTHER" id="PTHR46929">
    <property type="entry name" value="EXPRESSED PROTEIN"/>
    <property type="match status" value="1"/>
</dbReference>
<feature type="domain" description="Myb/SANT-like" evidence="2">
    <location>
        <begin position="17"/>
        <end position="109"/>
    </location>
</feature>
<protein>
    <recommendedName>
        <fullName evidence="2">Myb/SANT-like domain-containing protein</fullName>
    </recommendedName>
</protein>